<dbReference type="Proteomes" id="UP001320876">
    <property type="component" value="Unassembled WGS sequence"/>
</dbReference>
<keyword evidence="1" id="KW-0812">Transmembrane</keyword>
<dbReference type="EMBL" id="JAPDDT010000008">
    <property type="protein sequence ID" value="MCW1924565.1"/>
    <property type="molecule type" value="Genomic_DNA"/>
</dbReference>
<evidence type="ECO:0000256" key="1">
    <source>
        <dbReference type="SAM" id="Phobius"/>
    </source>
</evidence>
<comment type="caution">
    <text evidence="2">The sequence shown here is derived from an EMBL/GenBank/DDBJ whole genome shotgun (WGS) entry which is preliminary data.</text>
</comment>
<gene>
    <name evidence="2" type="ORF">OKA05_18510</name>
</gene>
<organism evidence="2 3">
    <name type="scientific">Luteolibacter arcticus</name>
    <dbReference type="NCBI Taxonomy" id="1581411"/>
    <lineage>
        <taxon>Bacteria</taxon>
        <taxon>Pseudomonadati</taxon>
        <taxon>Verrucomicrobiota</taxon>
        <taxon>Verrucomicrobiia</taxon>
        <taxon>Verrucomicrobiales</taxon>
        <taxon>Verrucomicrobiaceae</taxon>
        <taxon>Luteolibacter</taxon>
    </lineage>
</organism>
<keyword evidence="1" id="KW-0472">Membrane</keyword>
<accession>A0ABT3GM28</accession>
<proteinExistence type="predicted"/>
<evidence type="ECO:0000313" key="2">
    <source>
        <dbReference type="EMBL" id="MCW1924565.1"/>
    </source>
</evidence>
<protein>
    <submittedName>
        <fullName evidence="2">Uncharacterized protein</fullName>
    </submittedName>
</protein>
<keyword evidence="3" id="KW-1185">Reference proteome</keyword>
<name>A0ABT3GM28_9BACT</name>
<keyword evidence="1" id="KW-1133">Transmembrane helix</keyword>
<dbReference type="RefSeq" id="WP_264488672.1">
    <property type="nucleotide sequence ID" value="NZ_JAPDDT010000008.1"/>
</dbReference>
<reference evidence="2 3" key="1">
    <citation type="submission" date="2022-10" db="EMBL/GenBank/DDBJ databases">
        <title>Luteolibacter arcticus strain CCTCC AB 2014275, whole genome shotgun sequencing project.</title>
        <authorList>
            <person name="Zhao G."/>
            <person name="Shen L."/>
        </authorList>
    </citation>
    <scope>NUCLEOTIDE SEQUENCE [LARGE SCALE GENOMIC DNA]</scope>
    <source>
        <strain evidence="2 3">CCTCC AB 2014275</strain>
    </source>
</reference>
<sequence length="111" mass="12048">MTPSLPTIEASDHAWMNLGDWNDRDTLAGNHAAFEALRNAIDKLLSETSEKVYIQSEEIQIACLQLQSEQPKILPTSFITKVAGFGVTILLGLVFFLGIASLLGLVAALFS</sequence>
<feature type="transmembrane region" description="Helical" evidence="1">
    <location>
        <begin position="82"/>
        <end position="110"/>
    </location>
</feature>
<evidence type="ECO:0000313" key="3">
    <source>
        <dbReference type="Proteomes" id="UP001320876"/>
    </source>
</evidence>